<keyword evidence="2" id="KW-1185">Reference proteome</keyword>
<comment type="caution">
    <text evidence="1">The sequence shown here is derived from an EMBL/GenBank/DDBJ whole genome shotgun (WGS) entry which is preliminary data.</text>
</comment>
<evidence type="ECO:0000313" key="1">
    <source>
        <dbReference type="EMBL" id="MBM5458541.1"/>
    </source>
</evidence>
<accession>A0ABS2BZW8</accession>
<gene>
    <name evidence="1" type="ORF">H8F21_13310</name>
</gene>
<proteinExistence type="predicted"/>
<protein>
    <submittedName>
        <fullName evidence="1">Uncharacterized protein</fullName>
    </submittedName>
</protein>
<evidence type="ECO:0000313" key="2">
    <source>
        <dbReference type="Proteomes" id="UP000745663"/>
    </source>
</evidence>
<sequence>MIMYKFHHSAVLDVRNLPTPSDRTRDPSIYPTSGISDLPGVLASATSWLVCETLWPYRVEAESLTAEIHFSVHSDHSFATIDDLTGDLREHGIFAATLYAQKPGPLSWLRPHSSFSVEYTGLRWVVPRDSLAQEIERIAHELAGQPGQLVPIG</sequence>
<dbReference type="EMBL" id="JACOPV010000008">
    <property type="protein sequence ID" value="MBM5458541.1"/>
    <property type="molecule type" value="Genomic_DNA"/>
</dbReference>
<dbReference type="Proteomes" id="UP000745663">
    <property type="component" value="Unassembled WGS sequence"/>
</dbReference>
<organism evidence="1 2">
    <name type="scientific">Pseudomonas arcuscaelestis</name>
    <dbReference type="NCBI Taxonomy" id="2710591"/>
    <lineage>
        <taxon>Bacteria</taxon>
        <taxon>Pseudomonadati</taxon>
        <taxon>Pseudomonadota</taxon>
        <taxon>Gammaproteobacteria</taxon>
        <taxon>Pseudomonadales</taxon>
        <taxon>Pseudomonadaceae</taxon>
        <taxon>Pseudomonas</taxon>
    </lineage>
</organism>
<name>A0ABS2BZW8_9PSED</name>
<reference evidence="1 2" key="1">
    <citation type="submission" date="2020-08" db="EMBL/GenBank/DDBJ databases">
        <title>Description of novel Pseudomonas species.</title>
        <authorList>
            <person name="Duman M."/>
            <person name="Mulet M."/>
            <person name="Altun S."/>
            <person name="Saticioglu I.B."/>
            <person name="Lalucat J."/>
            <person name="Garcia-Valdes E."/>
        </authorList>
    </citation>
    <scope>NUCLEOTIDE SEQUENCE [LARGE SCALE GENOMIC DNA]</scope>
    <source>
        <strain evidence="1 2">P66</strain>
    </source>
</reference>